<comment type="similarity">
    <text evidence="17">Belongs to the NnrD/CARKD family.</text>
</comment>
<dbReference type="Gene3D" id="3.40.50.10260">
    <property type="entry name" value="YjeF N-terminal domain"/>
    <property type="match status" value="1"/>
</dbReference>
<feature type="binding site" evidence="17">
    <location>
        <position position="261"/>
    </location>
    <ligand>
        <name>(6S)-NADPHX</name>
        <dbReference type="ChEBI" id="CHEBI:64076"/>
    </ligand>
</feature>
<organism evidence="22 23">
    <name type="scientific">Longicatena caecimuris</name>
    <dbReference type="NCBI Taxonomy" id="1796635"/>
    <lineage>
        <taxon>Bacteria</taxon>
        <taxon>Bacillati</taxon>
        <taxon>Bacillota</taxon>
        <taxon>Erysipelotrichia</taxon>
        <taxon>Erysipelotrichales</taxon>
        <taxon>Erysipelotrichaceae</taxon>
        <taxon>Longicatena</taxon>
    </lineage>
</organism>
<dbReference type="PANTHER" id="PTHR12592">
    <property type="entry name" value="ATP-DEPENDENT (S)-NAD(P)H-HYDRATE DEHYDRATASE FAMILY MEMBER"/>
    <property type="match status" value="1"/>
</dbReference>
<comment type="catalytic activity">
    <reaction evidence="15 17 19">
        <text>(6S)-NADHX + ADP = AMP + phosphate + NADH + H(+)</text>
        <dbReference type="Rhea" id="RHEA:32223"/>
        <dbReference type="ChEBI" id="CHEBI:15378"/>
        <dbReference type="ChEBI" id="CHEBI:43474"/>
        <dbReference type="ChEBI" id="CHEBI:57945"/>
        <dbReference type="ChEBI" id="CHEBI:64074"/>
        <dbReference type="ChEBI" id="CHEBI:456215"/>
        <dbReference type="ChEBI" id="CHEBI:456216"/>
        <dbReference type="EC" id="4.2.1.136"/>
    </reaction>
</comment>
<comment type="function">
    <text evidence="18">Catalyzes the epimerization of the S- and R-forms of NAD(P)HX, a damaged form of NAD(P)H that is a result of enzymatic or heat-dependent hydration. This is a prerequisite for the S-specific NAD(P)H-hydrate dehydratase to allow the repair of both epimers of NAD(P)HX.</text>
</comment>
<feature type="binding site" evidence="18">
    <location>
        <position position="163"/>
    </location>
    <ligand>
        <name>K(+)</name>
        <dbReference type="ChEBI" id="CHEBI:29103"/>
    </ligand>
</feature>
<dbReference type="PROSITE" id="PS51383">
    <property type="entry name" value="YJEF_C_3"/>
    <property type="match status" value="1"/>
</dbReference>
<dbReference type="InterPro" id="IPR036652">
    <property type="entry name" value="YjeF_N_dom_sf"/>
</dbReference>
<dbReference type="Pfam" id="PF01256">
    <property type="entry name" value="Carb_kinase"/>
    <property type="match status" value="1"/>
</dbReference>
<keyword evidence="11 18" id="KW-0413">Isomerase</keyword>
<dbReference type="HAMAP" id="MF_01966">
    <property type="entry name" value="NADHX_epimerase"/>
    <property type="match status" value="1"/>
</dbReference>
<dbReference type="GeneID" id="73796365"/>
<evidence type="ECO:0000256" key="19">
    <source>
        <dbReference type="PIRNR" id="PIRNR017184"/>
    </source>
</evidence>
<dbReference type="GO" id="GO:0110051">
    <property type="term" value="P:metabolite repair"/>
    <property type="evidence" value="ECO:0007669"/>
    <property type="project" value="TreeGrafter"/>
</dbReference>
<evidence type="ECO:0000256" key="11">
    <source>
        <dbReference type="ARBA" id="ARBA00023235"/>
    </source>
</evidence>
<evidence type="ECO:0000256" key="16">
    <source>
        <dbReference type="ARBA" id="ARBA00049209"/>
    </source>
</evidence>
<comment type="cofactor">
    <cofactor evidence="18 19">
        <name>K(+)</name>
        <dbReference type="ChEBI" id="CHEBI:29103"/>
    </cofactor>
    <text evidence="18 19">Binds 1 potassium ion per subunit.</text>
</comment>
<comment type="catalytic activity">
    <reaction evidence="16 17 19">
        <text>(6S)-NADPHX + ADP = AMP + phosphate + NADPH + H(+)</text>
        <dbReference type="Rhea" id="RHEA:32235"/>
        <dbReference type="ChEBI" id="CHEBI:15378"/>
        <dbReference type="ChEBI" id="CHEBI:43474"/>
        <dbReference type="ChEBI" id="CHEBI:57783"/>
        <dbReference type="ChEBI" id="CHEBI:64076"/>
        <dbReference type="ChEBI" id="CHEBI:456215"/>
        <dbReference type="ChEBI" id="CHEBI:456216"/>
        <dbReference type="EC" id="4.2.1.136"/>
    </reaction>
</comment>
<feature type="domain" description="YjeF N-terminal" evidence="21">
    <location>
        <begin position="9"/>
        <end position="217"/>
    </location>
</feature>
<feature type="binding site" evidence="18">
    <location>
        <position position="58"/>
    </location>
    <ligand>
        <name>K(+)</name>
        <dbReference type="ChEBI" id="CHEBI:29103"/>
    </ligand>
</feature>
<dbReference type="PANTHER" id="PTHR12592:SF0">
    <property type="entry name" value="ATP-DEPENDENT (S)-NAD(P)H-HYDRATE DEHYDRATASE"/>
    <property type="match status" value="1"/>
</dbReference>
<evidence type="ECO:0000256" key="3">
    <source>
        <dbReference type="ARBA" id="ARBA00006001"/>
    </source>
</evidence>
<dbReference type="GO" id="GO:0046872">
    <property type="term" value="F:metal ion binding"/>
    <property type="evidence" value="ECO:0007669"/>
    <property type="project" value="UniProtKB-UniRule"/>
</dbReference>
<dbReference type="RefSeq" id="WP_008687333.1">
    <property type="nucleotide sequence ID" value="NZ_AP024510.1"/>
</dbReference>
<feature type="binding site" evidence="17">
    <location>
        <position position="446"/>
    </location>
    <ligand>
        <name>AMP</name>
        <dbReference type="ChEBI" id="CHEBI:456215"/>
    </ligand>
</feature>
<evidence type="ECO:0000313" key="23">
    <source>
        <dbReference type="Proteomes" id="UP000295773"/>
    </source>
</evidence>
<gene>
    <name evidence="17" type="primary">nnrD</name>
    <name evidence="18" type="synonym">nnrE</name>
    <name evidence="22" type="ORF">EDD61_102137</name>
</gene>
<dbReference type="GO" id="GO:0052855">
    <property type="term" value="F:ADP-dependent NAD(P)H-hydrate dehydratase activity"/>
    <property type="evidence" value="ECO:0007669"/>
    <property type="project" value="UniProtKB-UniRule"/>
</dbReference>
<evidence type="ECO:0000256" key="10">
    <source>
        <dbReference type="ARBA" id="ARBA00023027"/>
    </source>
</evidence>
<feature type="binding site" evidence="17">
    <location>
        <position position="447"/>
    </location>
    <ligand>
        <name>(6S)-NADPHX</name>
        <dbReference type="ChEBI" id="CHEBI:64076"/>
    </ligand>
</feature>
<keyword evidence="6 17" id="KW-0547">Nucleotide-binding</keyword>
<dbReference type="InterPro" id="IPR030677">
    <property type="entry name" value="Nnr"/>
</dbReference>
<dbReference type="PROSITE" id="PS51385">
    <property type="entry name" value="YJEF_N"/>
    <property type="match status" value="1"/>
</dbReference>
<evidence type="ECO:0000256" key="12">
    <source>
        <dbReference type="ARBA" id="ARBA00023239"/>
    </source>
</evidence>
<keyword evidence="12 17" id="KW-0456">Lyase</keyword>
<evidence type="ECO:0000256" key="13">
    <source>
        <dbReference type="ARBA" id="ARBA00023268"/>
    </source>
</evidence>
<feature type="binding site" evidence="18">
    <location>
        <position position="142"/>
    </location>
    <ligand>
        <name>(6S)-NADPHX</name>
        <dbReference type="ChEBI" id="CHEBI:64076"/>
    </ligand>
</feature>
<protein>
    <recommendedName>
        <fullName evidence="19">Bifunctional NAD(P)H-hydrate repair enzyme</fullName>
    </recommendedName>
    <alternativeName>
        <fullName evidence="19">Nicotinamide nucleotide repair protein</fullName>
    </alternativeName>
    <domain>
        <recommendedName>
            <fullName evidence="19">ADP-dependent (S)-NAD(P)H-hydrate dehydratase</fullName>
            <ecNumber evidence="19">4.2.1.136</ecNumber>
        </recommendedName>
        <alternativeName>
            <fullName evidence="19">ADP-dependent NAD(P)HX dehydratase</fullName>
        </alternativeName>
    </domain>
    <domain>
        <recommendedName>
            <fullName evidence="19">NAD(P)H-hydrate epimerase</fullName>
            <ecNumber evidence="19">5.1.99.6</ecNumber>
        </recommendedName>
    </domain>
</protein>
<dbReference type="NCBIfam" id="TIGR00196">
    <property type="entry name" value="yjeF_cterm"/>
    <property type="match status" value="1"/>
</dbReference>
<evidence type="ECO:0000259" key="20">
    <source>
        <dbReference type="PROSITE" id="PS51383"/>
    </source>
</evidence>
<dbReference type="EC" id="5.1.99.6" evidence="19"/>
<feature type="binding site" evidence="17">
    <location>
        <position position="380"/>
    </location>
    <ligand>
        <name>(6S)-NADPHX</name>
        <dbReference type="ChEBI" id="CHEBI:64076"/>
    </ligand>
</feature>
<comment type="cofactor">
    <cofactor evidence="17">
        <name>Mg(2+)</name>
        <dbReference type="ChEBI" id="CHEBI:18420"/>
    </cofactor>
</comment>
<keyword evidence="8 17" id="KW-0521">NADP</keyword>
<dbReference type="InterPro" id="IPR000631">
    <property type="entry name" value="CARKD"/>
</dbReference>
<evidence type="ECO:0000256" key="15">
    <source>
        <dbReference type="ARBA" id="ARBA00048238"/>
    </source>
</evidence>
<evidence type="ECO:0000256" key="2">
    <source>
        <dbReference type="ARBA" id="ARBA00000909"/>
    </source>
</evidence>
<comment type="subunit">
    <text evidence="17">Homotetramer.</text>
</comment>
<evidence type="ECO:0000256" key="6">
    <source>
        <dbReference type="ARBA" id="ARBA00022741"/>
    </source>
</evidence>
<reference evidence="22 23" key="1">
    <citation type="submission" date="2019-03" db="EMBL/GenBank/DDBJ databases">
        <title>Genomic Encyclopedia of Type Strains, Phase IV (KMG-IV): sequencing the most valuable type-strain genomes for metagenomic binning, comparative biology and taxonomic classification.</title>
        <authorList>
            <person name="Goeker M."/>
        </authorList>
    </citation>
    <scope>NUCLEOTIDE SEQUENCE [LARGE SCALE GENOMIC DNA]</scope>
    <source>
        <strain evidence="22 23">DSM 29481</strain>
    </source>
</reference>
<dbReference type="EC" id="4.2.1.136" evidence="19"/>
<feature type="binding site" evidence="17">
    <location>
        <position position="331"/>
    </location>
    <ligand>
        <name>(6S)-NADPHX</name>
        <dbReference type="ChEBI" id="CHEBI:64076"/>
    </ligand>
</feature>
<dbReference type="InterPro" id="IPR029056">
    <property type="entry name" value="Ribokinase-like"/>
</dbReference>
<dbReference type="SUPFAM" id="SSF64153">
    <property type="entry name" value="YjeF N-terminal domain-like"/>
    <property type="match status" value="1"/>
</dbReference>
<dbReference type="EMBL" id="SMBP01000002">
    <property type="protein sequence ID" value="TCU63134.1"/>
    <property type="molecule type" value="Genomic_DNA"/>
</dbReference>
<sequence>MKAVTVETMRKMDETAIHTYGIPSTVLMEHAAMAVCGYFLAHIEKSKHVLIVCGPGNNGGDGFALARLLVQEGYTHVQLHCCVDYGHMSLDEAVFAKVANSYQIPCSHSEERKDIEQLIQDADIIVDALFGTGLSRTISGFYDRLILQINLADKMVISIDIASGIHGNSGQIMGCAIQADITLTFESYKLGQILYPGSAYSGKIIPLSIQMPKAIEQMAEGLLVLEDDLVKTLLPQRSSHSHKGTYGKALMIGGSKEMHGAVTMAAKAALRSGIGTLTLFVPDCITLLLASKLEESMIIGAASEDGFFAHDAITALKRILSQYDMIIIGNGMGRNEAGKELVRTVLESDRPCILDGDALYETGKITAALQRPYPTILTPHVKEMSYLSGHSIKDIQQDPIAVLKEFLRKYPFSTVALKDAHTIIANSQQMYLNLAGNHALAKGGSGDVLCGILAGLFGQSKDALTSAACAVYVHALTADLLLQDEDANSILPNDLIASLSETYQILREEE</sequence>
<feature type="binding site" evidence="18">
    <location>
        <position position="160"/>
    </location>
    <ligand>
        <name>(6S)-NADPHX</name>
        <dbReference type="ChEBI" id="CHEBI:64076"/>
    </ligand>
</feature>
<dbReference type="Pfam" id="PF03853">
    <property type="entry name" value="YjeF_N"/>
    <property type="match status" value="1"/>
</dbReference>
<comment type="caution">
    <text evidence="22">The sequence shown here is derived from an EMBL/GenBank/DDBJ whole genome shotgun (WGS) entry which is preliminary data.</text>
</comment>
<keyword evidence="10 17" id="KW-0520">NAD</keyword>
<feature type="domain" description="YjeF C-terminal" evidence="20">
    <location>
        <begin position="226"/>
        <end position="506"/>
    </location>
</feature>
<feature type="binding site" evidence="18">
    <location>
        <position position="127"/>
    </location>
    <ligand>
        <name>K(+)</name>
        <dbReference type="ChEBI" id="CHEBI:29103"/>
    </ligand>
</feature>
<dbReference type="GO" id="GO:0005524">
    <property type="term" value="F:ATP binding"/>
    <property type="evidence" value="ECO:0007669"/>
    <property type="project" value="UniProtKB-UniRule"/>
</dbReference>
<feature type="binding site" evidence="18">
    <location>
        <begin position="57"/>
        <end position="61"/>
    </location>
    <ligand>
        <name>(6S)-NADPHX</name>
        <dbReference type="ChEBI" id="CHEBI:64076"/>
    </ligand>
</feature>
<comment type="function">
    <text evidence="17">Catalyzes the dehydration of the S-form of NAD(P)HX at the expense of ADP, which is converted to AMP. Together with NAD(P)HX epimerase, which catalyzes the epimerization of the S- and R-forms, the enzyme allows the repair of both epimers of NAD(P)HX, a damaged form of NAD(P)H that is a result of enzymatic or heat-dependent hydration.</text>
</comment>
<dbReference type="InterPro" id="IPR004443">
    <property type="entry name" value="YjeF_N_dom"/>
</dbReference>
<keyword evidence="7 17" id="KW-0067">ATP-binding</keyword>
<evidence type="ECO:0000256" key="17">
    <source>
        <dbReference type="HAMAP-Rule" id="MF_01965"/>
    </source>
</evidence>
<proteinExistence type="inferred from homology"/>
<evidence type="ECO:0000256" key="7">
    <source>
        <dbReference type="ARBA" id="ARBA00022840"/>
    </source>
</evidence>
<comment type="similarity">
    <text evidence="18">Belongs to the NnrE/AIBP family.</text>
</comment>
<evidence type="ECO:0000256" key="9">
    <source>
        <dbReference type="ARBA" id="ARBA00022958"/>
    </source>
</evidence>
<evidence type="ECO:0000259" key="21">
    <source>
        <dbReference type="PROSITE" id="PS51385"/>
    </source>
</evidence>
<evidence type="ECO:0000256" key="8">
    <source>
        <dbReference type="ARBA" id="ARBA00022857"/>
    </source>
</evidence>
<name>A0A4R3TNM8_9FIRM</name>
<keyword evidence="9 18" id="KW-0630">Potassium</keyword>
<accession>A0A4R3TNM8</accession>
<dbReference type="Proteomes" id="UP000295773">
    <property type="component" value="Unassembled WGS sequence"/>
</dbReference>
<dbReference type="GO" id="GO:0052856">
    <property type="term" value="F:NAD(P)HX epimerase activity"/>
    <property type="evidence" value="ECO:0007669"/>
    <property type="project" value="UniProtKB-UniRule"/>
</dbReference>
<dbReference type="AlphaFoldDB" id="A0A4R3TNM8"/>
<feature type="binding site" evidence="17">
    <location>
        <begin position="418"/>
        <end position="422"/>
    </location>
    <ligand>
        <name>AMP</name>
        <dbReference type="ChEBI" id="CHEBI:456215"/>
    </ligand>
</feature>
<comment type="function">
    <text evidence="14 19">Bifunctional enzyme that catalyzes the epimerization of the S- and R-forms of NAD(P)HX and the dehydration of the S-form of NAD(P)HX at the expense of ADP, which is converted to AMP. This allows the repair of both epimers of NAD(P)HX, a damaged form of NAD(P)H that is a result of enzymatic or heat-dependent hydration.</text>
</comment>
<comment type="similarity">
    <text evidence="4 19">In the C-terminal section; belongs to the NnrD/CARKD family.</text>
</comment>
<dbReference type="SUPFAM" id="SSF53613">
    <property type="entry name" value="Ribokinase-like"/>
    <property type="match status" value="1"/>
</dbReference>
<comment type="similarity">
    <text evidence="3 19">In the N-terminal section; belongs to the NnrE/AIBP family.</text>
</comment>
<dbReference type="HAMAP" id="MF_01965">
    <property type="entry name" value="NADHX_dehydratase"/>
    <property type="match status" value="1"/>
</dbReference>
<keyword evidence="13" id="KW-0511">Multifunctional enzyme</keyword>
<feature type="binding site" evidence="18">
    <location>
        <begin position="131"/>
        <end position="137"/>
    </location>
    <ligand>
        <name>(6S)-NADPHX</name>
        <dbReference type="ChEBI" id="CHEBI:64076"/>
    </ligand>
</feature>
<evidence type="ECO:0000256" key="1">
    <source>
        <dbReference type="ARBA" id="ARBA00000013"/>
    </source>
</evidence>
<dbReference type="Gene3D" id="3.40.1190.20">
    <property type="match status" value="1"/>
</dbReference>
<dbReference type="CDD" id="cd01171">
    <property type="entry name" value="YXKO-related"/>
    <property type="match status" value="1"/>
</dbReference>
<comment type="catalytic activity">
    <reaction evidence="2 18 19">
        <text>(6R)-NADPHX = (6S)-NADPHX</text>
        <dbReference type="Rhea" id="RHEA:32227"/>
        <dbReference type="ChEBI" id="CHEBI:64076"/>
        <dbReference type="ChEBI" id="CHEBI:64077"/>
        <dbReference type="EC" id="5.1.99.6"/>
    </reaction>
</comment>
<dbReference type="NCBIfam" id="TIGR00197">
    <property type="entry name" value="yjeF_nterm"/>
    <property type="match status" value="1"/>
</dbReference>
<dbReference type="GO" id="GO:0046496">
    <property type="term" value="P:nicotinamide nucleotide metabolic process"/>
    <property type="evidence" value="ECO:0007669"/>
    <property type="project" value="UniProtKB-UniRule"/>
</dbReference>
<keyword evidence="23" id="KW-1185">Reference proteome</keyword>
<evidence type="ECO:0000256" key="5">
    <source>
        <dbReference type="ARBA" id="ARBA00022723"/>
    </source>
</evidence>
<keyword evidence="5 18" id="KW-0479">Metal-binding</keyword>
<evidence type="ECO:0000256" key="18">
    <source>
        <dbReference type="HAMAP-Rule" id="MF_01966"/>
    </source>
</evidence>
<comment type="catalytic activity">
    <reaction evidence="1 18 19">
        <text>(6R)-NADHX = (6S)-NADHX</text>
        <dbReference type="Rhea" id="RHEA:32215"/>
        <dbReference type="ChEBI" id="CHEBI:64074"/>
        <dbReference type="ChEBI" id="CHEBI:64075"/>
        <dbReference type="EC" id="5.1.99.6"/>
    </reaction>
</comment>
<evidence type="ECO:0000256" key="4">
    <source>
        <dbReference type="ARBA" id="ARBA00009524"/>
    </source>
</evidence>
<evidence type="ECO:0000313" key="22">
    <source>
        <dbReference type="EMBL" id="TCU63134.1"/>
    </source>
</evidence>
<evidence type="ECO:0000256" key="14">
    <source>
        <dbReference type="ARBA" id="ARBA00025153"/>
    </source>
</evidence>
<dbReference type="PIRSF" id="PIRSF017184">
    <property type="entry name" value="Nnr"/>
    <property type="match status" value="1"/>
</dbReference>